<dbReference type="InterPro" id="IPR011042">
    <property type="entry name" value="6-blade_b-propeller_TolB-like"/>
</dbReference>
<accession>U7QAD7</accession>
<dbReference type="OrthoDB" id="9770043at2"/>
<dbReference type="PATRIC" id="fig|1348334.3.peg.5064"/>
<organism evidence="3 4">
    <name type="scientific">Lyngbya aestuarii BL J</name>
    <dbReference type="NCBI Taxonomy" id="1348334"/>
    <lineage>
        <taxon>Bacteria</taxon>
        <taxon>Bacillati</taxon>
        <taxon>Cyanobacteriota</taxon>
        <taxon>Cyanophyceae</taxon>
        <taxon>Oscillatoriophycideae</taxon>
        <taxon>Oscillatoriales</taxon>
        <taxon>Microcoleaceae</taxon>
        <taxon>Lyngbya</taxon>
    </lineage>
</organism>
<dbReference type="EMBL" id="AUZM01000080">
    <property type="protein sequence ID" value="ERT04788.1"/>
    <property type="molecule type" value="Genomic_DNA"/>
</dbReference>
<evidence type="ECO:0000259" key="2">
    <source>
        <dbReference type="Pfam" id="PF07995"/>
    </source>
</evidence>
<reference evidence="3 4" key="1">
    <citation type="journal article" date="2013" name="Front. Microbiol.">
        <title>Comparative genomic analyses of the cyanobacterium, Lyngbya aestuarii BL J, a powerful hydrogen producer.</title>
        <authorList>
            <person name="Kothari A."/>
            <person name="Vaughn M."/>
            <person name="Garcia-Pichel F."/>
        </authorList>
    </citation>
    <scope>NUCLEOTIDE SEQUENCE [LARGE SCALE GENOMIC DNA]</scope>
    <source>
        <strain evidence="3 4">BL J</strain>
    </source>
</reference>
<dbReference type="Gene3D" id="2.120.10.30">
    <property type="entry name" value="TolB, C-terminal domain"/>
    <property type="match status" value="1"/>
</dbReference>
<evidence type="ECO:0000313" key="3">
    <source>
        <dbReference type="EMBL" id="ERT04788.1"/>
    </source>
</evidence>
<comment type="caution">
    <text evidence="3">The sequence shown here is derived from an EMBL/GenBank/DDBJ whole genome shotgun (WGS) entry which is preliminary data.</text>
</comment>
<dbReference type="PANTHER" id="PTHR19328:SF75">
    <property type="entry name" value="ALDOSE SUGAR DEHYDROGENASE YLII"/>
    <property type="match status" value="1"/>
</dbReference>
<sequence>MNTSYIDSLKKGAAVVAALWVSGCSFTSTSAPSNPAIRTQTSDTLVETSTDSNTPPSVDNSVNNIAATAQDFQKVTVLQGLEHPWSMAWLPDGDLLVTERPGRLRIVRNGTLDSTPIAGVPEVFAFKQGGLMDVSLHPRFAENRLIYLTYSHGTRDANRTRIARATFDGQALQNLQVIFEVSQAKSGGQHFGSRIVWLPDNTMLVAIGDGGNPPVELEGDLIRKQAQNLSSHLGKIVRLNDDGSAPPDNPFINAENADPVIWSYGHRNIQGLTFDPQTNRLWSTEHGARGGDELNLVKAGENYGWPVVTHSREYSGGEISSERSRPGMIDPRVVWTPATAPSGLAIYRGDRFASWNGDLFAGGLVSRDVRHIELDEAGNVVSQQPIDIGQRVRDVRQGPDGLLYILTDEPDGQLIRLEPVSG</sequence>
<dbReference type="RefSeq" id="WP_023068940.1">
    <property type="nucleotide sequence ID" value="NZ_AUZM01000080.1"/>
</dbReference>
<keyword evidence="4" id="KW-1185">Reference proteome</keyword>
<dbReference type="SUPFAM" id="SSF50952">
    <property type="entry name" value="Soluble quinoprotein glucose dehydrogenase"/>
    <property type="match status" value="1"/>
</dbReference>
<dbReference type="Proteomes" id="UP000017127">
    <property type="component" value="Unassembled WGS sequence"/>
</dbReference>
<dbReference type="Pfam" id="PF07995">
    <property type="entry name" value="GSDH"/>
    <property type="match status" value="1"/>
</dbReference>
<gene>
    <name evidence="3" type="ORF">M595_5261</name>
</gene>
<dbReference type="InterPro" id="IPR011041">
    <property type="entry name" value="Quinoprot_gluc/sorb_DH_b-prop"/>
</dbReference>
<evidence type="ECO:0000313" key="4">
    <source>
        <dbReference type="Proteomes" id="UP000017127"/>
    </source>
</evidence>
<name>U7QAD7_9CYAN</name>
<protein>
    <submittedName>
        <fullName evidence="3">Glucose / Sorbosone dehydrogenase family protein</fullName>
    </submittedName>
</protein>
<feature type="domain" description="Glucose/Sorbosone dehydrogenase" evidence="2">
    <location>
        <begin position="81"/>
        <end position="416"/>
    </location>
</feature>
<dbReference type="AlphaFoldDB" id="U7QAD7"/>
<evidence type="ECO:0000256" key="1">
    <source>
        <dbReference type="SAM" id="MobiDB-lite"/>
    </source>
</evidence>
<dbReference type="InterPro" id="IPR012938">
    <property type="entry name" value="Glc/Sorbosone_DH"/>
</dbReference>
<dbReference type="PANTHER" id="PTHR19328">
    <property type="entry name" value="HEDGEHOG-INTERACTING PROTEIN"/>
    <property type="match status" value="1"/>
</dbReference>
<proteinExistence type="predicted"/>
<feature type="region of interest" description="Disordered" evidence="1">
    <location>
        <begin position="29"/>
        <end position="59"/>
    </location>
</feature>